<gene>
    <name evidence="2" type="ORF">ACFOHL_02625</name>
</gene>
<accession>A0ABV7FPY5</accession>
<comment type="caution">
    <text evidence="2">The sequence shown here is derived from an EMBL/GenBank/DDBJ whole genome shotgun (WGS) entry which is preliminary data.</text>
</comment>
<dbReference type="GO" id="GO:0008237">
    <property type="term" value="F:metallopeptidase activity"/>
    <property type="evidence" value="ECO:0007669"/>
    <property type="project" value="UniProtKB-KW"/>
</dbReference>
<proteinExistence type="predicted"/>
<dbReference type="EMBL" id="JBHRSW010000005">
    <property type="protein sequence ID" value="MFC3120506.1"/>
    <property type="molecule type" value="Genomic_DNA"/>
</dbReference>
<dbReference type="InterPro" id="IPR006640">
    <property type="entry name" value="SprT-like_domain"/>
</dbReference>
<evidence type="ECO:0000259" key="1">
    <source>
        <dbReference type="SMART" id="SM00731"/>
    </source>
</evidence>
<keyword evidence="2" id="KW-0645">Protease</keyword>
<sequence>MSTNLLAQAQTTLSSLLEKLSDTQFSTMPKPSISLNQTGTIAGAAELQKNNIRLHPKLFEQNRQYFLQQVLPHELAHLVVYKYFGKVKPHGKEWQYLMQDIFHCPAHRTHKLDITQLGIKGFTYACDCGEIELSVRRHNKVKNKKQIYVCRTCKKELYFIADRVSE</sequence>
<reference evidence="3" key="1">
    <citation type="journal article" date="2019" name="Int. J. Syst. Evol. Microbiol.">
        <title>The Global Catalogue of Microorganisms (GCM) 10K type strain sequencing project: providing services to taxonomists for standard genome sequencing and annotation.</title>
        <authorList>
            <consortium name="The Broad Institute Genomics Platform"/>
            <consortium name="The Broad Institute Genome Sequencing Center for Infectious Disease"/>
            <person name="Wu L."/>
            <person name="Ma J."/>
        </authorList>
    </citation>
    <scope>NUCLEOTIDE SEQUENCE [LARGE SCALE GENOMIC DNA]</scope>
    <source>
        <strain evidence="3">KCTC 52473</strain>
    </source>
</reference>
<dbReference type="InterPro" id="IPR035240">
    <property type="entry name" value="SprT_Zn_ribbon"/>
</dbReference>
<protein>
    <submittedName>
        <fullName evidence="2">SprT family zinc-dependent metalloprotease</fullName>
    </submittedName>
</protein>
<evidence type="ECO:0000313" key="3">
    <source>
        <dbReference type="Proteomes" id="UP001595478"/>
    </source>
</evidence>
<dbReference type="PANTHER" id="PTHR38773:SF1">
    <property type="entry name" value="PROTEIN SPRT"/>
    <property type="match status" value="1"/>
</dbReference>
<keyword evidence="2" id="KW-0378">Hydrolase</keyword>
<dbReference type="Proteomes" id="UP001595478">
    <property type="component" value="Unassembled WGS sequence"/>
</dbReference>
<dbReference type="Pfam" id="PF10263">
    <property type="entry name" value="SprT-like"/>
    <property type="match status" value="1"/>
</dbReference>
<dbReference type="Pfam" id="PF17283">
    <property type="entry name" value="Zn_ribbon_SprT"/>
    <property type="match status" value="1"/>
</dbReference>
<keyword evidence="2" id="KW-0482">Metalloprotease</keyword>
<feature type="domain" description="SprT-like" evidence="1">
    <location>
        <begin position="11"/>
        <end position="160"/>
    </location>
</feature>
<dbReference type="Gene3D" id="3.30.2010.10">
    <property type="entry name" value="Metalloproteases ('zincins'), catalytic domain"/>
    <property type="match status" value="1"/>
</dbReference>
<dbReference type="PANTHER" id="PTHR38773">
    <property type="entry name" value="PROTEIN SPRT"/>
    <property type="match status" value="1"/>
</dbReference>
<evidence type="ECO:0000313" key="2">
    <source>
        <dbReference type="EMBL" id="MFC3120506.1"/>
    </source>
</evidence>
<organism evidence="2 3">
    <name type="scientific">Agaribacter flavus</name>
    <dbReference type="NCBI Taxonomy" id="1902781"/>
    <lineage>
        <taxon>Bacteria</taxon>
        <taxon>Pseudomonadati</taxon>
        <taxon>Pseudomonadota</taxon>
        <taxon>Gammaproteobacteria</taxon>
        <taxon>Alteromonadales</taxon>
        <taxon>Alteromonadaceae</taxon>
        <taxon>Agaribacter</taxon>
    </lineage>
</organism>
<name>A0ABV7FPY5_9ALTE</name>
<keyword evidence="3" id="KW-1185">Reference proteome</keyword>
<dbReference type="NCBIfam" id="NF003421">
    <property type="entry name" value="PRK04860.1"/>
    <property type="match status" value="1"/>
</dbReference>
<dbReference type="RefSeq" id="WP_376918646.1">
    <property type="nucleotide sequence ID" value="NZ_JBHRSW010000005.1"/>
</dbReference>
<dbReference type="SMART" id="SM00731">
    <property type="entry name" value="SprT"/>
    <property type="match status" value="1"/>
</dbReference>